<evidence type="ECO:0000256" key="3">
    <source>
        <dbReference type="ARBA" id="ARBA00022679"/>
    </source>
</evidence>
<evidence type="ECO:0000256" key="7">
    <source>
        <dbReference type="ARBA" id="ARBA00022840"/>
    </source>
</evidence>
<accession>A0A8T3DYK5</accession>
<comment type="catalytic activity">
    <reaction evidence="10">
        <text>beta-D-ribosylnicotinate + ATP = nicotinate beta-D-ribonucleotide + ADP + H(+)</text>
        <dbReference type="Rhea" id="RHEA:25568"/>
        <dbReference type="ChEBI" id="CHEBI:15378"/>
        <dbReference type="ChEBI" id="CHEBI:30616"/>
        <dbReference type="ChEBI" id="CHEBI:57502"/>
        <dbReference type="ChEBI" id="CHEBI:58527"/>
        <dbReference type="ChEBI" id="CHEBI:456216"/>
        <dbReference type="EC" id="2.7.1.173"/>
    </reaction>
</comment>
<dbReference type="CDD" id="cd02024">
    <property type="entry name" value="NRK1"/>
    <property type="match status" value="1"/>
</dbReference>
<evidence type="ECO:0000256" key="8">
    <source>
        <dbReference type="ARBA" id="ARBA00022842"/>
    </source>
</evidence>
<dbReference type="GO" id="GO:0005524">
    <property type="term" value="F:ATP binding"/>
    <property type="evidence" value="ECO:0007669"/>
    <property type="project" value="UniProtKB-KW"/>
</dbReference>
<gene>
    <name evidence="12" type="ORF">AGOR_G00050240</name>
</gene>
<keyword evidence="7" id="KW-0067">ATP-binding</keyword>
<keyword evidence="2" id="KW-0662">Pyridine nucleotide biosynthesis</keyword>
<dbReference type="GO" id="GO:0005829">
    <property type="term" value="C:cytosol"/>
    <property type="evidence" value="ECO:0007669"/>
    <property type="project" value="UniProtKB-ARBA"/>
</dbReference>
<evidence type="ECO:0000313" key="12">
    <source>
        <dbReference type="EMBL" id="KAI1900467.1"/>
    </source>
</evidence>
<dbReference type="OrthoDB" id="10041966at2759"/>
<dbReference type="FunFam" id="3.40.50.300:FF:000853">
    <property type="entry name" value="Nicotinamide riboside kinase 1"/>
    <property type="match status" value="1"/>
</dbReference>
<dbReference type="SUPFAM" id="SSF52540">
    <property type="entry name" value="P-loop containing nucleoside triphosphate hydrolases"/>
    <property type="match status" value="1"/>
</dbReference>
<dbReference type="GO" id="GO:0019674">
    <property type="term" value="P:NAD+ metabolic process"/>
    <property type="evidence" value="ECO:0007669"/>
    <property type="project" value="UniProtKB-ARBA"/>
</dbReference>
<name>A0A8T3DYK5_9TELE</name>
<dbReference type="GO" id="GO:0046872">
    <property type="term" value="F:metal ion binding"/>
    <property type="evidence" value="ECO:0007669"/>
    <property type="project" value="UniProtKB-KW"/>
</dbReference>
<evidence type="ECO:0008006" key="14">
    <source>
        <dbReference type="Google" id="ProtNLM"/>
    </source>
</evidence>
<keyword evidence="5" id="KW-0547">Nucleotide-binding</keyword>
<evidence type="ECO:0000256" key="4">
    <source>
        <dbReference type="ARBA" id="ARBA00022723"/>
    </source>
</evidence>
<keyword evidence="6" id="KW-0418">Kinase</keyword>
<dbReference type="GO" id="GO:0050262">
    <property type="term" value="F:ribosylnicotinamide kinase activity"/>
    <property type="evidence" value="ECO:0007669"/>
    <property type="project" value="UniProtKB-EC"/>
</dbReference>
<evidence type="ECO:0000256" key="2">
    <source>
        <dbReference type="ARBA" id="ARBA00022642"/>
    </source>
</evidence>
<dbReference type="AlphaFoldDB" id="A0A8T3DYK5"/>
<dbReference type="Proteomes" id="UP000829720">
    <property type="component" value="Unassembled WGS sequence"/>
</dbReference>
<keyword evidence="3" id="KW-0808">Transferase</keyword>
<comment type="caution">
    <text evidence="12">The sequence shown here is derived from an EMBL/GenBank/DDBJ whole genome shotgun (WGS) entry which is preliminary data.</text>
</comment>
<organism evidence="12 13">
    <name type="scientific">Albula goreensis</name>
    <dbReference type="NCBI Taxonomy" id="1534307"/>
    <lineage>
        <taxon>Eukaryota</taxon>
        <taxon>Metazoa</taxon>
        <taxon>Chordata</taxon>
        <taxon>Craniata</taxon>
        <taxon>Vertebrata</taxon>
        <taxon>Euteleostomi</taxon>
        <taxon>Actinopterygii</taxon>
        <taxon>Neopterygii</taxon>
        <taxon>Teleostei</taxon>
        <taxon>Albuliformes</taxon>
        <taxon>Albulidae</taxon>
        <taxon>Albula</taxon>
    </lineage>
</organism>
<dbReference type="GO" id="GO:0061769">
    <property type="term" value="F:nicotinate riboside kinase activity"/>
    <property type="evidence" value="ECO:0007669"/>
    <property type="project" value="UniProtKB-ARBA"/>
</dbReference>
<reference evidence="12" key="1">
    <citation type="submission" date="2021-01" db="EMBL/GenBank/DDBJ databases">
        <authorList>
            <person name="Zahm M."/>
            <person name="Roques C."/>
            <person name="Cabau C."/>
            <person name="Klopp C."/>
            <person name="Donnadieu C."/>
            <person name="Jouanno E."/>
            <person name="Lampietro C."/>
            <person name="Louis A."/>
            <person name="Herpin A."/>
            <person name="Echchiki A."/>
            <person name="Berthelot C."/>
            <person name="Parey E."/>
            <person name="Roest-Crollius H."/>
            <person name="Braasch I."/>
            <person name="Postlethwait J."/>
            <person name="Bobe J."/>
            <person name="Montfort J."/>
            <person name="Bouchez O."/>
            <person name="Begum T."/>
            <person name="Mejri S."/>
            <person name="Adams A."/>
            <person name="Chen W.-J."/>
            <person name="Guiguen Y."/>
        </authorList>
    </citation>
    <scope>NUCLEOTIDE SEQUENCE</scope>
    <source>
        <tissue evidence="12">Blood</tissue>
    </source>
</reference>
<evidence type="ECO:0000256" key="9">
    <source>
        <dbReference type="ARBA" id="ARBA00050738"/>
    </source>
</evidence>
<evidence type="ECO:0000256" key="11">
    <source>
        <dbReference type="ARBA" id="ARBA00060898"/>
    </source>
</evidence>
<comment type="similarity">
    <text evidence="11">Belongs to the uridine kinase family. NRK subfamily.</text>
</comment>
<comment type="catalytic activity">
    <reaction evidence="9">
        <text>beta-nicotinamide D-riboside + ATP = beta-nicotinamide D-ribonucleotide + ADP + H(+)</text>
        <dbReference type="Rhea" id="RHEA:14017"/>
        <dbReference type="ChEBI" id="CHEBI:14649"/>
        <dbReference type="ChEBI" id="CHEBI:15378"/>
        <dbReference type="ChEBI" id="CHEBI:15927"/>
        <dbReference type="ChEBI" id="CHEBI:30616"/>
        <dbReference type="ChEBI" id="CHEBI:456216"/>
        <dbReference type="EC" id="2.7.1.22"/>
    </reaction>
</comment>
<dbReference type="PANTHER" id="PTHR10285">
    <property type="entry name" value="URIDINE KINASE"/>
    <property type="match status" value="1"/>
</dbReference>
<dbReference type="EMBL" id="JAERUA010000004">
    <property type="protein sequence ID" value="KAI1900467.1"/>
    <property type="molecule type" value="Genomic_DNA"/>
</dbReference>
<sequence length="204" mass="23363">MKKLIIGIGGVTNGGKSTLAKAIHEIVPNSCIVAQDTYFKEDFIVPVDSNGFKQYDVLDALYMDRMMGDIQAWQKDPPSFLSDYRCKTSSAAIPKTPGVVYVLIIEGFLIFNYRPLNEIMDQRYFLTLPYEPCKGRRCSRVYVPPDPPGYFDGHVWPMYLKNRKEMEETVNDLVYLDGMKSREELYKTVYDGITSELQKLLDAN</sequence>
<dbReference type="GO" id="GO:0019363">
    <property type="term" value="P:pyridine nucleotide biosynthetic process"/>
    <property type="evidence" value="ECO:0007669"/>
    <property type="project" value="UniProtKB-KW"/>
</dbReference>
<evidence type="ECO:0000313" key="13">
    <source>
        <dbReference type="Proteomes" id="UP000829720"/>
    </source>
</evidence>
<evidence type="ECO:0000256" key="5">
    <source>
        <dbReference type="ARBA" id="ARBA00022741"/>
    </source>
</evidence>
<proteinExistence type="inferred from homology"/>
<keyword evidence="13" id="KW-1185">Reference proteome</keyword>
<evidence type="ECO:0000256" key="10">
    <source>
        <dbReference type="ARBA" id="ARBA00051194"/>
    </source>
</evidence>
<keyword evidence="4" id="KW-0479">Metal-binding</keyword>
<comment type="pathway">
    <text evidence="1">Cofactor biosynthesis; NAD(+) biosynthesis.</text>
</comment>
<keyword evidence="8" id="KW-0460">Magnesium</keyword>
<protein>
    <recommendedName>
        <fullName evidence="14">Nicotinamide riboside kinase 1</fullName>
    </recommendedName>
</protein>
<evidence type="ECO:0000256" key="6">
    <source>
        <dbReference type="ARBA" id="ARBA00022777"/>
    </source>
</evidence>
<dbReference type="Gene3D" id="3.40.50.300">
    <property type="entry name" value="P-loop containing nucleotide triphosphate hydrolases"/>
    <property type="match status" value="1"/>
</dbReference>
<evidence type="ECO:0000256" key="1">
    <source>
        <dbReference type="ARBA" id="ARBA00004790"/>
    </source>
</evidence>
<dbReference type="InterPro" id="IPR027417">
    <property type="entry name" value="P-loop_NTPase"/>
</dbReference>